<dbReference type="Pfam" id="PF01522">
    <property type="entry name" value="Polysacc_deac_1"/>
    <property type="match status" value="1"/>
</dbReference>
<evidence type="ECO:0000256" key="7">
    <source>
        <dbReference type="ARBA" id="ARBA00032976"/>
    </source>
</evidence>
<keyword evidence="11" id="KW-1185">Reference proteome</keyword>
<evidence type="ECO:0000256" key="1">
    <source>
        <dbReference type="ARBA" id="ARBA00003236"/>
    </source>
</evidence>
<comment type="function">
    <text evidence="1">Is involved in generating a small heat-stable compound (Nod), an acylated oligomer of N-acetylglucosamine, that stimulates mitosis in various plant protoplasts.</text>
</comment>
<name>A0A6N6MU10_9HYPH</name>
<keyword evidence="5" id="KW-0328">Glycosyltransferase</keyword>
<dbReference type="Proteomes" id="UP000441523">
    <property type="component" value="Unassembled WGS sequence"/>
</dbReference>
<dbReference type="PANTHER" id="PTHR43630">
    <property type="entry name" value="POLY-BETA-1,6-N-ACETYL-D-GLUCOSAMINE SYNTHASE"/>
    <property type="match status" value="1"/>
</dbReference>
<dbReference type="Gene3D" id="3.20.20.80">
    <property type="entry name" value="Glycosidases"/>
    <property type="match status" value="1"/>
</dbReference>
<dbReference type="GO" id="GO:0016810">
    <property type="term" value="F:hydrolase activity, acting on carbon-nitrogen (but not peptide) bonds"/>
    <property type="evidence" value="ECO:0007669"/>
    <property type="project" value="InterPro"/>
</dbReference>
<evidence type="ECO:0000256" key="3">
    <source>
        <dbReference type="ARBA" id="ARBA00010973"/>
    </source>
</evidence>
<dbReference type="Gene3D" id="3.90.550.10">
    <property type="entry name" value="Spore Coat Polysaccharide Biosynthesis Protein SpsA, Chain A"/>
    <property type="match status" value="1"/>
</dbReference>
<feature type="transmembrane region" description="Helical" evidence="8">
    <location>
        <begin position="1041"/>
        <end position="1062"/>
    </location>
</feature>
<dbReference type="InterPro" id="IPR029044">
    <property type="entry name" value="Nucleotide-diphossugar_trans"/>
</dbReference>
<feature type="domain" description="NodB homology" evidence="9">
    <location>
        <begin position="464"/>
        <end position="658"/>
    </location>
</feature>
<keyword evidence="8" id="KW-0812">Transmembrane</keyword>
<gene>
    <name evidence="10" type="ORF">F6X51_12890</name>
</gene>
<accession>A0A6N6MU10</accession>
<organism evidence="10 11">
    <name type="scientific">Methylobacterium planeticum</name>
    <dbReference type="NCBI Taxonomy" id="2615211"/>
    <lineage>
        <taxon>Bacteria</taxon>
        <taxon>Pseudomonadati</taxon>
        <taxon>Pseudomonadota</taxon>
        <taxon>Alphaproteobacteria</taxon>
        <taxon>Hyphomicrobiales</taxon>
        <taxon>Methylobacteriaceae</taxon>
        <taxon>Methylobacterium</taxon>
    </lineage>
</organism>
<feature type="transmembrane region" description="Helical" evidence="8">
    <location>
        <begin position="21"/>
        <end position="43"/>
    </location>
</feature>
<evidence type="ECO:0000313" key="11">
    <source>
        <dbReference type="Proteomes" id="UP000441523"/>
    </source>
</evidence>
<evidence type="ECO:0000256" key="8">
    <source>
        <dbReference type="SAM" id="Phobius"/>
    </source>
</evidence>
<dbReference type="PROSITE" id="PS51257">
    <property type="entry name" value="PROKAR_LIPOPROTEIN"/>
    <property type="match status" value="1"/>
</dbReference>
<dbReference type="InterPro" id="IPR017853">
    <property type="entry name" value="GH"/>
</dbReference>
<dbReference type="Gene3D" id="3.20.20.370">
    <property type="entry name" value="Glycoside hydrolase/deacetylase"/>
    <property type="match status" value="1"/>
</dbReference>
<dbReference type="InterPro" id="IPR011330">
    <property type="entry name" value="Glyco_hydro/deAcase_b/a-brl"/>
</dbReference>
<evidence type="ECO:0000256" key="4">
    <source>
        <dbReference type="ARBA" id="ARBA00020071"/>
    </source>
</evidence>
<comment type="similarity">
    <text evidence="2">Belongs to the glycosyltransferase 2 family.</text>
</comment>
<keyword evidence="8" id="KW-1133">Transmembrane helix</keyword>
<feature type="transmembrane region" description="Helical" evidence="8">
    <location>
        <begin position="988"/>
        <end position="1021"/>
    </location>
</feature>
<dbReference type="AlphaFoldDB" id="A0A6N6MU10"/>
<proteinExistence type="inferred from homology"/>
<sequence>MSPETRPVFYSESGRRVWLTNSALIVISCLAALGLITLIYGMLVAPNLPVLQTPKQMATPETAIIARRVVTTDPINPALNRQVPATAVQTLRLAYMASNANTFAALKQSTAELDGIVPDWLELQQKGGQIRIQVDVKSSEVGQWIKANAPHLQVYPLINSGLTRHETNLAFALSTARDRVISEITAYLDQTGFAGITLQVPDATPFNDRIVLHFVRELRDRLAEKHRKLIVMTSLTDGPARIGEFSKAADYVLVTTHNNVQRERAAPIVPQGWIESQLAGLFARVNPDRTILSVGSFGIDWDSFGRMKQVSVPAAWTTMQNGGASLTFDQGSLNGTFRYHDAKGFPHEVWLLDAVSGFNQLRAALAYKPAGIALWSLGYEDAGIWSMLGRTKLPDAEALRSLDVLQPGRDFFSSLKATLVSAVPGGPGRRTLVYNERLGLIVGQSVEQAPSQAQVATSYPISQKLVALTFDDGPDPNYTGKILDILREKGARATFYVIGRNAVQSPGFLKRIYDEGHDIGNHTFSHARLMESGRERITVELNMAQRVIEAQTGVRTTLFRPPEAYTSLSFLDTSPLLAEVSTELGYQIGALDADSYDWAAPAFTGVKKEHVINLVVSTVESGRGQIVLMHDAGGNRQLTIDALPDIIDQLHAKGFRFVTTHELVGKPRDAVMPPTRVASFTEFLSTEAWRLGSQSASWTAEALPTIAIATSVLAIVRLTLIIIGATAHRLRGGHPVPAVGWQPRGIAVLVPAYNEEIVIMKTIQTLLTSTIAERIEILVIDDGSTDATASLVREAYAGNSAVQVHSKVNGGKAAALNYGLQKTSAEIVIAIDGDTVLLHDAIELLARHFADPQVGAVAGTVLVGNRKTLVTRFQALEYTLSQNLDRRAFELINAIGVVPGAIGAWRREALLEVGGYSSDTLAEDADLTVALEFAGWKVVCEPRARALTEAPERLAAFLKQRFRWMFGTLQVAYKHAPASLRKARGISFVLVPNVLLFQFLFTLLAPLMDLMLAFTVISSAVDVLTTGSTEQGNETVELLAAYWLVFQIFDLLAGFAALLLHGPTTEWRLLPLLVLQRFCYRQLLYVTAIRTLLTALRGTFVGWGKLVRTGSVDLPIAPARSL</sequence>
<keyword evidence="6 10" id="KW-0808">Transferase</keyword>
<dbReference type="GO" id="GO:0016757">
    <property type="term" value="F:glycosyltransferase activity"/>
    <property type="evidence" value="ECO:0007669"/>
    <property type="project" value="UniProtKB-KW"/>
</dbReference>
<comment type="similarity">
    <text evidence="3">Belongs to the polysaccharide deacetylase family.</text>
</comment>
<protein>
    <recommendedName>
        <fullName evidence="4">Chitooligosaccharide deacetylase</fullName>
    </recommendedName>
    <alternativeName>
        <fullName evidence="7">Nodulation protein B</fullName>
    </alternativeName>
</protein>
<dbReference type="GO" id="GO:0005975">
    <property type="term" value="P:carbohydrate metabolic process"/>
    <property type="evidence" value="ECO:0007669"/>
    <property type="project" value="InterPro"/>
</dbReference>
<evidence type="ECO:0000256" key="2">
    <source>
        <dbReference type="ARBA" id="ARBA00006739"/>
    </source>
</evidence>
<dbReference type="InterPro" id="IPR029070">
    <property type="entry name" value="Chitinase_insertion_sf"/>
</dbReference>
<dbReference type="PROSITE" id="PS51677">
    <property type="entry name" value="NODB"/>
    <property type="match status" value="1"/>
</dbReference>
<evidence type="ECO:0000256" key="5">
    <source>
        <dbReference type="ARBA" id="ARBA00022676"/>
    </source>
</evidence>
<evidence type="ECO:0000259" key="9">
    <source>
        <dbReference type="PROSITE" id="PS51677"/>
    </source>
</evidence>
<dbReference type="PANTHER" id="PTHR43630:SF1">
    <property type="entry name" value="POLY-BETA-1,6-N-ACETYL-D-GLUCOSAMINE SYNTHASE"/>
    <property type="match status" value="1"/>
</dbReference>
<dbReference type="Pfam" id="PF13641">
    <property type="entry name" value="Glyco_tranf_2_3"/>
    <property type="match status" value="1"/>
</dbReference>
<dbReference type="EMBL" id="VZZJ01000009">
    <property type="protein sequence ID" value="KAB1073232.1"/>
    <property type="molecule type" value="Genomic_DNA"/>
</dbReference>
<evidence type="ECO:0000256" key="6">
    <source>
        <dbReference type="ARBA" id="ARBA00022679"/>
    </source>
</evidence>
<dbReference type="SUPFAM" id="SSF53448">
    <property type="entry name" value="Nucleotide-diphospho-sugar transferases"/>
    <property type="match status" value="1"/>
</dbReference>
<dbReference type="SUPFAM" id="SSF51445">
    <property type="entry name" value="(Trans)glycosidases"/>
    <property type="match status" value="1"/>
</dbReference>
<keyword evidence="8" id="KW-0472">Membrane</keyword>
<evidence type="ECO:0000313" key="10">
    <source>
        <dbReference type="EMBL" id="KAB1073232.1"/>
    </source>
</evidence>
<dbReference type="CDD" id="cd06423">
    <property type="entry name" value="CESA_like"/>
    <property type="match status" value="1"/>
</dbReference>
<comment type="caution">
    <text evidence="10">The sequence shown here is derived from an EMBL/GenBank/DDBJ whole genome shotgun (WGS) entry which is preliminary data.</text>
</comment>
<dbReference type="SUPFAM" id="SSF88713">
    <property type="entry name" value="Glycoside hydrolase/deacetylase"/>
    <property type="match status" value="1"/>
</dbReference>
<dbReference type="InterPro" id="IPR002509">
    <property type="entry name" value="NODB_dom"/>
</dbReference>
<dbReference type="Gene3D" id="3.10.50.10">
    <property type="match status" value="1"/>
</dbReference>
<reference evidence="10 11" key="1">
    <citation type="submission" date="2019-09" db="EMBL/GenBank/DDBJ databases">
        <title>YIM 132548 draft genome.</title>
        <authorList>
            <person name="Jiang L."/>
        </authorList>
    </citation>
    <scope>NUCLEOTIDE SEQUENCE [LARGE SCALE GENOMIC DNA]</scope>
    <source>
        <strain evidence="10 11">YIM 132548</strain>
    </source>
</reference>